<evidence type="ECO:0000256" key="8">
    <source>
        <dbReference type="HAMAP-Rule" id="MF_00147"/>
    </source>
</evidence>
<protein>
    <recommendedName>
        <fullName evidence="8 9">Triosephosphate isomerase</fullName>
        <shortName evidence="8">TIM</shortName>
        <shortName evidence="8">TPI</shortName>
        <ecNumber evidence="8 9">5.3.1.1</ecNumber>
    </recommendedName>
    <alternativeName>
        <fullName evidence="8">Triose-phosphate isomerase</fullName>
    </alternativeName>
</protein>
<evidence type="ECO:0000256" key="9">
    <source>
        <dbReference type="RuleBase" id="RU363013"/>
    </source>
</evidence>
<proteinExistence type="inferred from homology"/>
<name>A0AA37S7K1_9GAMM</name>
<comment type="subcellular location">
    <subcellularLocation>
        <location evidence="8 9">Cytoplasm</location>
    </subcellularLocation>
</comment>
<gene>
    <name evidence="8 10" type="primary">tpiA</name>
    <name evidence="10" type="ORF">GCM10007876_01710</name>
</gene>
<organism evidence="10 11">
    <name type="scientific">Litoribrevibacter albus</name>
    <dbReference type="NCBI Taxonomy" id="1473156"/>
    <lineage>
        <taxon>Bacteria</taxon>
        <taxon>Pseudomonadati</taxon>
        <taxon>Pseudomonadota</taxon>
        <taxon>Gammaproteobacteria</taxon>
        <taxon>Oceanospirillales</taxon>
        <taxon>Oceanospirillaceae</taxon>
        <taxon>Litoribrevibacter</taxon>
    </lineage>
</organism>
<dbReference type="EMBL" id="BSNM01000002">
    <property type="protein sequence ID" value="GLQ29693.1"/>
    <property type="molecule type" value="Genomic_DNA"/>
</dbReference>
<dbReference type="InterPro" id="IPR000652">
    <property type="entry name" value="Triosephosphate_isomerase"/>
</dbReference>
<evidence type="ECO:0000313" key="10">
    <source>
        <dbReference type="EMBL" id="GLQ29693.1"/>
    </source>
</evidence>
<dbReference type="HAMAP" id="MF_00147_B">
    <property type="entry name" value="TIM_B"/>
    <property type="match status" value="1"/>
</dbReference>
<feature type="binding site" evidence="8">
    <location>
        <position position="172"/>
    </location>
    <ligand>
        <name>substrate</name>
    </ligand>
</feature>
<dbReference type="CDD" id="cd00311">
    <property type="entry name" value="TIM"/>
    <property type="match status" value="1"/>
</dbReference>
<feature type="binding site" evidence="8">
    <location>
        <position position="211"/>
    </location>
    <ligand>
        <name>substrate</name>
    </ligand>
</feature>
<keyword evidence="7 8" id="KW-0413">Isomerase</keyword>
<evidence type="ECO:0000256" key="7">
    <source>
        <dbReference type="ARBA" id="ARBA00023235"/>
    </source>
</evidence>
<reference evidence="10" key="2">
    <citation type="submission" date="2023-01" db="EMBL/GenBank/DDBJ databases">
        <title>Draft genome sequence of Litoribrevibacter albus strain NBRC 110071.</title>
        <authorList>
            <person name="Sun Q."/>
            <person name="Mori K."/>
        </authorList>
    </citation>
    <scope>NUCLEOTIDE SEQUENCE</scope>
    <source>
        <strain evidence="10">NBRC 110071</strain>
    </source>
</reference>
<dbReference type="InterPro" id="IPR013785">
    <property type="entry name" value="Aldolase_TIM"/>
</dbReference>
<dbReference type="PROSITE" id="PS51440">
    <property type="entry name" value="TIM_2"/>
    <property type="match status" value="1"/>
</dbReference>
<dbReference type="RefSeq" id="WP_284377637.1">
    <property type="nucleotide sequence ID" value="NZ_BSNM01000002.1"/>
</dbReference>
<dbReference type="Proteomes" id="UP001161389">
    <property type="component" value="Unassembled WGS sequence"/>
</dbReference>
<dbReference type="GO" id="GO:0006094">
    <property type="term" value="P:gluconeogenesis"/>
    <property type="evidence" value="ECO:0007669"/>
    <property type="project" value="UniProtKB-UniRule"/>
</dbReference>
<dbReference type="AlphaFoldDB" id="A0AA37S7K1"/>
<dbReference type="FunFam" id="3.20.20.70:FF:000016">
    <property type="entry name" value="Triosephosphate isomerase"/>
    <property type="match status" value="1"/>
</dbReference>
<dbReference type="EC" id="5.3.1.1" evidence="8 9"/>
<feature type="active site" description="Proton acceptor" evidence="8">
    <location>
        <position position="166"/>
    </location>
</feature>
<accession>A0AA37S7K1</accession>
<comment type="pathway">
    <text evidence="2">Carbohydrate metabolism; erythritol degradation.</text>
</comment>
<evidence type="ECO:0000256" key="6">
    <source>
        <dbReference type="ARBA" id="ARBA00023152"/>
    </source>
</evidence>
<comment type="caution">
    <text evidence="10">The sequence shown here is derived from an EMBL/GenBank/DDBJ whole genome shotgun (WGS) entry which is preliminary data.</text>
</comment>
<feature type="active site" description="Electrophile" evidence="8">
    <location>
        <position position="94"/>
    </location>
</feature>
<keyword evidence="5 8" id="KW-0963">Cytoplasm</keyword>
<dbReference type="InterPro" id="IPR022896">
    <property type="entry name" value="TrioseP_Isoase_bac/euk"/>
</dbReference>
<dbReference type="SUPFAM" id="SSF51351">
    <property type="entry name" value="Triosephosphate isomerase (TIM)"/>
    <property type="match status" value="1"/>
</dbReference>
<feature type="binding site" evidence="8">
    <location>
        <begin position="232"/>
        <end position="233"/>
    </location>
    <ligand>
        <name>substrate</name>
    </ligand>
</feature>
<dbReference type="InterPro" id="IPR035990">
    <property type="entry name" value="TIM_sf"/>
</dbReference>
<dbReference type="GO" id="GO:0019563">
    <property type="term" value="P:glycerol catabolic process"/>
    <property type="evidence" value="ECO:0007669"/>
    <property type="project" value="TreeGrafter"/>
</dbReference>
<dbReference type="PANTHER" id="PTHR21139:SF42">
    <property type="entry name" value="TRIOSEPHOSPHATE ISOMERASE"/>
    <property type="match status" value="1"/>
</dbReference>
<dbReference type="GO" id="GO:0004807">
    <property type="term" value="F:triose-phosphate isomerase activity"/>
    <property type="evidence" value="ECO:0007669"/>
    <property type="project" value="UniProtKB-UniRule"/>
</dbReference>
<evidence type="ECO:0000256" key="1">
    <source>
        <dbReference type="ARBA" id="ARBA00004680"/>
    </source>
</evidence>
<evidence type="ECO:0000256" key="5">
    <source>
        <dbReference type="ARBA" id="ARBA00022490"/>
    </source>
</evidence>
<comment type="catalytic activity">
    <reaction evidence="8 9">
        <text>D-glyceraldehyde 3-phosphate = dihydroxyacetone phosphate</text>
        <dbReference type="Rhea" id="RHEA:18585"/>
        <dbReference type="ChEBI" id="CHEBI:57642"/>
        <dbReference type="ChEBI" id="CHEBI:59776"/>
        <dbReference type="EC" id="5.3.1.1"/>
    </reaction>
</comment>
<dbReference type="InterPro" id="IPR020861">
    <property type="entry name" value="Triosephosphate_isomerase_AS"/>
</dbReference>
<sequence>MRKSIVAGNWKLNGSLETVSQLASGVASQVSNLNSEVVVCPVYVHLNPVASAVSGKKVALGAQNCSAQLSGAYTGEVSPGMLKELGCEYVILGHSERRSLFSETDSDVSEKMKSVLEQGLVPILCVGETLEEREQGLAELVVKTQLLAAVEGLSSDAVQTIVVAYEPVWAIGTGLTATPEQAQQMHSFIRGVLATVSQSVAEQVRILYGGSVKPDNAQELFAQDDIDGGLIGGASLNVEDFVAICKAAG</sequence>
<dbReference type="GO" id="GO:0006096">
    <property type="term" value="P:glycolytic process"/>
    <property type="evidence" value="ECO:0007669"/>
    <property type="project" value="UniProtKB-UniRule"/>
</dbReference>
<dbReference type="GO" id="GO:0046166">
    <property type="term" value="P:glyceraldehyde-3-phosphate biosynthetic process"/>
    <property type="evidence" value="ECO:0007669"/>
    <property type="project" value="TreeGrafter"/>
</dbReference>
<comment type="pathway">
    <text evidence="1 8 9">Carbohydrate degradation; glycolysis; D-glyceraldehyde 3-phosphate from glycerone phosphate: step 1/1.</text>
</comment>
<reference evidence="10" key="1">
    <citation type="journal article" date="2014" name="Int. J. Syst. Evol. Microbiol.">
        <title>Complete genome sequence of Corynebacterium casei LMG S-19264T (=DSM 44701T), isolated from a smear-ripened cheese.</title>
        <authorList>
            <consortium name="US DOE Joint Genome Institute (JGI-PGF)"/>
            <person name="Walter F."/>
            <person name="Albersmeier A."/>
            <person name="Kalinowski J."/>
            <person name="Ruckert C."/>
        </authorList>
    </citation>
    <scope>NUCLEOTIDE SEQUENCE</scope>
    <source>
        <strain evidence="10">NBRC 110071</strain>
    </source>
</reference>
<evidence type="ECO:0000256" key="4">
    <source>
        <dbReference type="ARBA" id="ARBA00022432"/>
    </source>
</evidence>
<dbReference type="NCBIfam" id="TIGR00419">
    <property type="entry name" value="tim"/>
    <property type="match status" value="1"/>
</dbReference>
<comment type="function">
    <text evidence="8">Involved in the gluconeogenesis. Catalyzes stereospecifically the conversion of dihydroxyacetone phosphate (DHAP) to D-glyceraldehyde-3-phosphate (G3P).</text>
</comment>
<evidence type="ECO:0000256" key="2">
    <source>
        <dbReference type="ARBA" id="ARBA00004939"/>
    </source>
</evidence>
<evidence type="ECO:0000313" key="11">
    <source>
        <dbReference type="Proteomes" id="UP001161389"/>
    </source>
</evidence>
<evidence type="ECO:0000256" key="3">
    <source>
        <dbReference type="ARBA" id="ARBA00007422"/>
    </source>
</evidence>
<dbReference type="PROSITE" id="PS00171">
    <property type="entry name" value="TIM_1"/>
    <property type="match status" value="1"/>
</dbReference>
<keyword evidence="11" id="KW-1185">Reference proteome</keyword>
<dbReference type="Gene3D" id="3.20.20.70">
    <property type="entry name" value="Aldolase class I"/>
    <property type="match status" value="1"/>
</dbReference>
<feature type="binding site" evidence="8">
    <location>
        <begin position="9"/>
        <end position="11"/>
    </location>
    <ligand>
        <name>substrate</name>
    </ligand>
</feature>
<comment type="similarity">
    <text evidence="3 8 9">Belongs to the triosephosphate isomerase family.</text>
</comment>
<dbReference type="Pfam" id="PF00121">
    <property type="entry name" value="TIM"/>
    <property type="match status" value="1"/>
</dbReference>
<dbReference type="GO" id="GO:0005829">
    <property type="term" value="C:cytosol"/>
    <property type="evidence" value="ECO:0007669"/>
    <property type="project" value="TreeGrafter"/>
</dbReference>
<comment type="pathway">
    <text evidence="8 9">Carbohydrate biosynthesis; gluconeogenesis.</text>
</comment>
<keyword evidence="4 8" id="KW-0312">Gluconeogenesis</keyword>
<keyword evidence="6 8" id="KW-0324">Glycolysis</keyword>
<dbReference type="PANTHER" id="PTHR21139">
    <property type="entry name" value="TRIOSEPHOSPHATE ISOMERASE"/>
    <property type="match status" value="1"/>
</dbReference>
<comment type="subunit">
    <text evidence="8 9">Homodimer.</text>
</comment>